<name>A0ABP1EWB8_9FLAO</name>
<feature type="compositionally biased region" description="Polar residues" evidence="1">
    <location>
        <begin position="12"/>
        <end position="22"/>
    </location>
</feature>
<evidence type="ECO:0000313" key="3">
    <source>
        <dbReference type="Proteomes" id="UP001497416"/>
    </source>
</evidence>
<keyword evidence="3" id="KW-1185">Reference proteome</keyword>
<comment type="caution">
    <text evidence="2">The sequence shown here is derived from an EMBL/GenBank/DDBJ whole genome shotgun (WGS) entry which is preliminary data.</text>
</comment>
<gene>
    <name evidence="2" type="ORF">T190607A01A_40293</name>
</gene>
<protein>
    <submittedName>
        <fullName evidence="2">Uncharacterized protein</fullName>
    </submittedName>
</protein>
<reference evidence="2 3" key="1">
    <citation type="submission" date="2024-05" db="EMBL/GenBank/DDBJ databases">
        <authorList>
            <person name="Duchaud E."/>
        </authorList>
    </citation>
    <scope>NUCLEOTIDE SEQUENCE [LARGE SCALE GENOMIC DNA]</scope>
    <source>
        <strain evidence="2">Ena-SAMPLE-TAB-13-05-2024-13:56:06:370-140302</strain>
    </source>
</reference>
<proteinExistence type="predicted"/>
<dbReference type="EMBL" id="CAXIXY010000006">
    <property type="protein sequence ID" value="CAL2091831.1"/>
    <property type="molecule type" value="Genomic_DNA"/>
</dbReference>
<organism evidence="2 3">
    <name type="scientific">Tenacibaculum platacis</name>
    <dbReference type="NCBI Taxonomy" id="3137852"/>
    <lineage>
        <taxon>Bacteria</taxon>
        <taxon>Pseudomonadati</taxon>
        <taxon>Bacteroidota</taxon>
        <taxon>Flavobacteriia</taxon>
        <taxon>Flavobacteriales</taxon>
        <taxon>Flavobacteriaceae</taxon>
        <taxon>Tenacibaculum</taxon>
    </lineage>
</organism>
<accession>A0ABP1EWB8</accession>
<evidence type="ECO:0000256" key="1">
    <source>
        <dbReference type="SAM" id="MobiDB-lite"/>
    </source>
</evidence>
<sequence length="71" mass="8273">MIDTETLKSLGFQKSKNQDNQPYTTYLHSDRPYSIQVLNEHPIIVKYNKGGACTGFVEIDDFITWHNNHPY</sequence>
<evidence type="ECO:0000313" key="2">
    <source>
        <dbReference type="EMBL" id="CAL2091831.1"/>
    </source>
</evidence>
<dbReference type="Proteomes" id="UP001497416">
    <property type="component" value="Unassembled WGS sequence"/>
</dbReference>
<dbReference type="RefSeq" id="WP_348713221.1">
    <property type="nucleotide sequence ID" value="NZ_CAXIXY010000006.1"/>
</dbReference>
<feature type="region of interest" description="Disordered" evidence="1">
    <location>
        <begin position="1"/>
        <end position="22"/>
    </location>
</feature>